<accession>A0A0W0SE19</accession>
<dbReference type="Proteomes" id="UP000054742">
    <property type="component" value="Unassembled WGS sequence"/>
</dbReference>
<dbReference type="GO" id="GO:0016787">
    <property type="term" value="F:hydrolase activity"/>
    <property type="evidence" value="ECO:0007669"/>
    <property type="project" value="InterPro"/>
</dbReference>
<comment type="caution">
    <text evidence="2">The sequence shown here is derived from an EMBL/GenBank/DDBJ whole genome shotgun (WGS) entry which is preliminary data.</text>
</comment>
<dbReference type="InterPro" id="IPR027417">
    <property type="entry name" value="P-loop_NTPase"/>
</dbReference>
<evidence type="ECO:0000313" key="3">
    <source>
        <dbReference type="Proteomes" id="UP000054742"/>
    </source>
</evidence>
<gene>
    <name evidence="2" type="ORF">Lbru_2215</name>
</gene>
<protein>
    <submittedName>
        <fullName evidence="2">Type III restriction enzyme, res subunit</fullName>
    </submittedName>
</protein>
<dbReference type="OrthoDB" id="9803459at2"/>
<sequence>MAIHSDFPNDPYTILDPNIRWFPGDQDINTLGHDKLIPPLVHKIRICVNQWRNNNYKGASWVTRALLTYWFDLNHYHENSDNQGVSFKWYFAQREAIESAVWLYEVMKARDPSQLLSFDSSGLLQKEHFKEDWPRYVMKLATGSGKTKVLSLLITWCYFHKKYEINSDLSMNFLVVTPNIIVLDRLKVDFDGLKIFYQDPLLPYNGYLGKNWQDDFNPVVHIQDEVGNISEEGNIYLTNVHRLFLPKQSSPSADDIDATDYFLGANPPSKTISTMDLGDLIRKVPDLVILNDEAHHIHDESLTWFTTIKDIHTGLVERGHKLSAQFDVTATPRHANGAIFANTISDYPLCEAIYQGVVKHPVIPDDASMAKLQEKTSDEFVERYEDHINLGYVEWKKVYDQQLIMGKKAVLFIMTDETKSCDQIKEYLESTYPEFKGAVLVIHTKRNGDINEGIKSDLDDLRKASREIDRLDNPYKVIVSVLMLREGWDVKNVTTIVGLRAYSASSKILPEQTLGRGLRRMYRDKSIGEEPKLSVIGTEKFIDFVKKIKSEGVELDYKPMGENTPPKAPIVITVDENKKMNLDLEIVLPKLTRRMQRNLKNLNELNPEYIISNKIKLKKFSENEQRQIIFRDINTEEISHTTHMPTLIIPDYHRALHFFSHTIMSDLRMVGGSDILFEKLKIFIEYNLFEARVDLNDLNVITNLSENSVRKLIIEGFKKAINMLTVSDSGTSEIRDTICVSKTRPFQVASNEFVITPKKSTFTKMACDNNFELNFAKFLDNCEDIMAFEKINDAMGFFLDYRNQEGGIANYYPDFIVKQNPTEYWILELKGREGAEDMIKKERLEQWCQDATQQDKNKINYRAMYIQEDSWERYRPRNFTTLIDMYFDQN</sequence>
<dbReference type="Gene3D" id="3.40.50.300">
    <property type="entry name" value="P-loop containing nucleotide triphosphate hydrolases"/>
    <property type="match status" value="2"/>
</dbReference>
<keyword evidence="3" id="KW-1185">Reference proteome</keyword>
<dbReference type="PATRIC" id="fig|29422.6.peg.2361"/>
<dbReference type="InterPro" id="IPR006935">
    <property type="entry name" value="Helicase/UvrB_N"/>
</dbReference>
<dbReference type="InterPro" id="IPR050742">
    <property type="entry name" value="Helicase_Restrict-Modif_Enz"/>
</dbReference>
<organism evidence="2 3">
    <name type="scientific">Legionella brunensis</name>
    <dbReference type="NCBI Taxonomy" id="29422"/>
    <lineage>
        <taxon>Bacteria</taxon>
        <taxon>Pseudomonadati</taxon>
        <taxon>Pseudomonadota</taxon>
        <taxon>Gammaproteobacteria</taxon>
        <taxon>Legionellales</taxon>
        <taxon>Legionellaceae</taxon>
        <taxon>Legionella</taxon>
    </lineage>
</organism>
<dbReference type="EMBL" id="LNXV01000029">
    <property type="protein sequence ID" value="KTC81695.1"/>
    <property type="molecule type" value="Genomic_DNA"/>
</dbReference>
<name>A0A0W0SE19_9GAMM</name>
<dbReference type="GO" id="GO:0005829">
    <property type="term" value="C:cytosol"/>
    <property type="evidence" value="ECO:0007669"/>
    <property type="project" value="TreeGrafter"/>
</dbReference>
<dbReference type="PANTHER" id="PTHR47396">
    <property type="entry name" value="TYPE I RESTRICTION ENZYME ECOKI R PROTEIN"/>
    <property type="match status" value="1"/>
</dbReference>
<reference evidence="2 3" key="1">
    <citation type="submission" date="2015-11" db="EMBL/GenBank/DDBJ databases">
        <title>Genomic analysis of 38 Legionella species identifies large and diverse effector repertoires.</title>
        <authorList>
            <person name="Burstein D."/>
            <person name="Amaro F."/>
            <person name="Zusman T."/>
            <person name="Lifshitz Z."/>
            <person name="Cohen O."/>
            <person name="Gilbert J.A."/>
            <person name="Pupko T."/>
            <person name="Shuman H.A."/>
            <person name="Segal G."/>
        </authorList>
    </citation>
    <scope>NUCLEOTIDE SEQUENCE [LARGE SCALE GENOMIC DNA]</scope>
    <source>
        <strain evidence="2 3">ATCC 43878</strain>
    </source>
</reference>
<evidence type="ECO:0000259" key="1">
    <source>
        <dbReference type="Pfam" id="PF04851"/>
    </source>
</evidence>
<dbReference type="RefSeq" id="WP_058442190.1">
    <property type="nucleotide sequence ID" value="NZ_CAAAHU010000002.1"/>
</dbReference>
<dbReference type="STRING" id="29422.Lbru_2215"/>
<dbReference type="AlphaFoldDB" id="A0A0W0SE19"/>
<dbReference type="PANTHER" id="PTHR47396:SF1">
    <property type="entry name" value="ATP-DEPENDENT HELICASE IRC3-RELATED"/>
    <property type="match status" value="1"/>
</dbReference>
<dbReference type="GO" id="GO:0005524">
    <property type="term" value="F:ATP binding"/>
    <property type="evidence" value="ECO:0007669"/>
    <property type="project" value="InterPro"/>
</dbReference>
<dbReference type="GO" id="GO:0003677">
    <property type="term" value="F:DNA binding"/>
    <property type="evidence" value="ECO:0007669"/>
    <property type="project" value="InterPro"/>
</dbReference>
<evidence type="ECO:0000313" key="2">
    <source>
        <dbReference type="EMBL" id="KTC81695.1"/>
    </source>
</evidence>
<dbReference type="SUPFAM" id="SSF52540">
    <property type="entry name" value="P-loop containing nucleoside triphosphate hydrolases"/>
    <property type="match status" value="1"/>
</dbReference>
<feature type="domain" description="Helicase/UvrB N-terminal" evidence="1">
    <location>
        <begin position="92"/>
        <end position="333"/>
    </location>
</feature>
<proteinExistence type="predicted"/>
<dbReference type="Pfam" id="PF04851">
    <property type="entry name" value="ResIII"/>
    <property type="match status" value="1"/>
</dbReference>